<dbReference type="Proteomes" id="UP000091857">
    <property type="component" value="Chromosome 15"/>
</dbReference>
<evidence type="ECO:0000256" key="1">
    <source>
        <dbReference type="SAM" id="MobiDB-lite"/>
    </source>
</evidence>
<keyword evidence="5" id="KW-1185">Reference proteome</keyword>
<keyword evidence="2" id="KW-1133">Transmembrane helix</keyword>
<proteinExistence type="predicted"/>
<evidence type="ECO:0000313" key="5">
    <source>
        <dbReference type="Proteomes" id="UP000091857"/>
    </source>
</evidence>
<dbReference type="PANTHER" id="PTHR35094:SF1">
    <property type="entry name" value="PROTEIN, PUTATIVE-RELATED"/>
    <property type="match status" value="1"/>
</dbReference>
<dbReference type="PANTHER" id="PTHR35094">
    <property type="entry name" value="LEUCINE-RICH REPEAT EXTENSIN-LIKE PROTEIN 2"/>
    <property type="match status" value="1"/>
</dbReference>
<evidence type="ECO:0000313" key="4">
    <source>
        <dbReference type="EMBL" id="OAY29220.1"/>
    </source>
</evidence>
<dbReference type="OrthoDB" id="1728036at2759"/>
<protein>
    <submittedName>
        <fullName evidence="4">Uncharacterized protein</fullName>
    </submittedName>
</protein>
<sequence>MRWLESLMLLNFFLLVAAAPPIQALDSRKLDENTAPGSTDQKCTPCTATPPPPPPPSPCPPPPALPPPTPKKPPSSNCPPPPPSFIYISGPPGNLYPVDNDFSGAGRTTVAGLPALIGCGLLAFLLRYVV</sequence>
<feature type="chain" id="PRO_5013016761" evidence="3">
    <location>
        <begin position="19"/>
        <end position="130"/>
    </location>
</feature>
<keyword evidence="2" id="KW-0812">Transmembrane</keyword>
<comment type="caution">
    <text evidence="4">The sequence shown here is derived from an EMBL/GenBank/DDBJ whole genome shotgun (WGS) entry which is preliminary data.</text>
</comment>
<keyword evidence="2" id="KW-0472">Membrane</keyword>
<dbReference type="AlphaFoldDB" id="A0A2C9UFM0"/>
<evidence type="ECO:0000256" key="2">
    <source>
        <dbReference type="SAM" id="Phobius"/>
    </source>
</evidence>
<accession>A0A2C9UFM0</accession>
<reference evidence="5" key="1">
    <citation type="journal article" date="2016" name="Nat. Biotechnol.">
        <title>Sequencing wild and cultivated cassava and related species reveals extensive interspecific hybridization and genetic diversity.</title>
        <authorList>
            <person name="Bredeson J.V."/>
            <person name="Lyons J.B."/>
            <person name="Prochnik S.E."/>
            <person name="Wu G.A."/>
            <person name="Ha C.M."/>
            <person name="Edsinger-Gonzales E."/>
            <person name="Grimwood J."/>
            <person name="Schmutz J."/>
            <person name="Rabbi I.Y."/>
            <person name="Egesi C."/>
            <person name="Nauluvula P."/>
            <person name="Lebot V."/>
            <person name="Ndunguru J."/>
            <person name="Mkamilo G."/>
            <person name="Bart R.S."/>
            <person name="Setter T.L."/>
            <person name="Gleadow R.M."/>
            <person name="Kulakow P."/>
            <person name="Ferguson M.E."/>
            <person name="Rounsley S."/>
            <person name="Rokhsar D.S."/>
        </authorList>
    </citation>
    <scope>NUCLEOTIDE SEQUENCE [LARGE SCALE GENOMIC DNA]</scope>
    <source>
        <strain evidence="5">cv. AM560-2</strain>
    </source>
</reference>
<dbReference type="STRING" id="3983.A0A2C9UFM0"/>
<dbReference type="EMBL" id="CM004401">
    <property type="protein sequence ID" value="OAY29220.1"/>
    <property type="molecule type" value="Genomic_DNA"/>
</dbReference>
<evidence type="ECO:0000256" key="3">
    <source>
        <dbReference type="SAM" id="SignalP"/>
    </source>
</evidence>
<keyword evidence="3" id="KW-0732">Signal</keyword>
<feature type="transmembrane region" description="Helical" evidence="2">
    <location>
        <begin position="110"/>
        <end position="129"/>
    </location>
</feature>
<feature type="compositionally biased region" description="Pro residues" evidence="1">
    <location>
        <begin position="48"/>
        <end position="84"/>
    </location>
</feature>
<feature type="signal peptide" evidence="3">
    <location>
        <begin position="1"/>
        <end position="18"/>
    </location>
</feature>
<dbReference type="OMA" id="YPINGME"/>
<organism evidence="4 5">
    <name type="scientific">Manihot esculenta</name>
    <name type="common">Cassava</name>
    <name type="synonym">Jatropha manihot</name>
    <dbReference type="NCBI Taxonomy" id="3983"/>
    <lineage>
        <taxon>Eukaryota</taxon>
        <taxon>Viridiplantae</taxon>
        <taxon>Streptophyta</taxon>
        <taxon>Embryophyta</taxon>
        <taxon>Tracheophyta</taxon>
        <taxon>Spermatophyta</taxon>
        <taxon>Magnoliopsida</taxon>
        <taxon>eudicotyledons</taxon>
        <taxon>Gunneridae</taxon>
        <taxon>Pentapetalae</taxon>
        <taxon>rosids</taxon>
        <taxon>fabids</taxon>
        <taxon>Malpighiales</taxon>
        <taxon>Euphorbiaceae</taxon>
        <taxon>Crotonoideae</taxon>
        <taxon>Manihoteae</taxon>
        <taxon>Manihot</taxon>
    </lineage>
</organism>
<dbReference type="Gramene" id="Manes.15G127400.1.v8.1">
    <property type="protein sequence ID" value="Manes.15G127400.1.v8.1.CDS.1"/>
    <property type="gene ID" value="Manes.15G127400.v8.1"/>
</dbReference>
<name>A0A2C9UFM0_MANES</name>
<gene>
    <name evidence="4" type="ORF">MANES_15G127400v8</name>
</gene>
<feature type="region of interest" description="Disordered" evidence="1">
    <location>
        <begin position="29"/>
        <end position="85"/>
    </location>
</feature>